<sequence length="186" mass="21754">MSFKLKLPFAIQWKIPKHRFNEFQTPTNKHLKSDTYNFPNIPGLQYYLTIYPNDYQCRGECLIFLYLTLPNEKMEIQSYFVVAIESANFSFKANYVFNCITNGCGKTCCKTEELFDPKKKFIIDEEMTIKVDGFLMVETNSVERKIWNCNNFSGLLGLGLWAEENSKDFTIFVDEKKIDVHKCVIS</sequence>
<dbReference type="InterPro" id="IPR008974">
    <property type="entry name" value="TRAF-like"/>
</dbReference>
<evidence type="ECO:0000313" key="2">
    <source>
        <dbReference type="WBParaSite" id="PDA_v2.g2838.t1"/>
    </source>
</evidence>
<dbReference type="AlphaFoldDB" id="A0A914QB12"/>
<dbReference type="Proteomes" id="UP000887578">
    <property type="component" value="Unplaced"/>
</dbReference>
<dbReference type="Gene3D" id="2.60.210.10">
    <property type="entry name" value="Apoptosis, Tumor Necrosis Factor Receptor Associated Protein 2, Chain A"/>
    <property type="match status" value="1"/>
</dbReference>
<dbReference type="WBParaSite" id="PDA_v2.g2838.t1">
    <property type="protein sequence ID" value="PDA_v2.g2838.t1"/>
    <property type="gene ID" value="PDA_v2.g2838"/>
</dbReference>
<name>A0A914QB12_9BILA</name>
<keyword evidence="1" id="KW-1185">Reference proteome</keyword>
<protein>
    <submittedName>
        <fullName evidence="2">Uncharacterized protein</fullName>
    </submittedName>
</protein>
<reference evidence="2" key="1">
    <citation type="submission" date="2022-11" db="UniProtKB">
        <authorList>
            <consortium name="WormBaseParasite"/>
        </authorList>
    </citation>
    <scope>IDENTIFICATION</scope>
</reference>
<proteinExistence type="predicted"/>
<evidence type="ECO:0000313" key="1">
    <source>
        <dbReference type="Proteomes" id="UP000887578"/>
    </source>
</evidence>
<dbReference type="SUPFAM" id="SSF49599">
    <property type="entry name" value="TRAF domain-like"/>
    <property type="match status" value="1"/>
</dbReference>
<organism evidence="1 2">
    <name type="scientific">Panagrolaimus davidi</name>
    <dbReference type="NCBI Taxonomy" id="227884"/>
    <lineage>
        <taxon>Eukaryota</taxon>
        <taxon>Metazoa</taxon>
        <taxon>Ecdysozoa</taxon>
        <taxon>Nematoda</taxon>
        <taxon>Chromadorea</taxon>
        <taxon>Rhabditida</taxon>
        <taxon>Tylenchina</taxon>
        <taxon>Panagrolaimomorpha</taxon>
        <taxon>Panagrolaimoidea</taxon>
        <taxon>Panagrolaimidae</taxon>
        <taxon>Panagrolaimus</taxon>
    </lineage>
</organism>
<accession>A0A914QB12</accession>